<dbReference type="KEGG" id="haei:MUN82_03955"/>
<dbReference type="EMBL" id="CP095053">
    <property type="protein sequence ID" value="UOR06253.1"/>
    <property type="molecule type" value="Genomic_DNA"/>
</dbReference>
<dbReference type="RefSeq" id="WP_245095180.1">
    <property type="nucleotide sequence ID" value="NZ_CP095053.1"/>
</dbReference>
<organism evidence="1 2">
    <name type="scientific">Hymenobacter aerilatus</name>
    <dbReference type="NCBI Taxonomy" id="2932251"/>
    <lineage>
        <taxon>Bacteria</taxon>
        <taxon>Pseudomonadati</taxon>
        <taxon>Bacteroidota</taxon>
        <taxon>Cytophagia</taxon>
        <taxon>Cytophagales</taxon>
        <taxon>Hymenobacteraceae</taxon>
        <taxon>Hymenobacter</taxon>
    </lineage>
</organism>
<dbReference type="Proteomes" id="UP000829925">
    <property type="component" value="Chromosome"/>
</dbReference>
<evidence type="ECO:0000313" key="2">
    <source>
        <dbReference type="Proteomes" id="UP000829925"/>
    </source>
</evidence>
<dbReference type="AlphaFoldDB" id="A0A8T9SZW3"/>
<evidence type="ECO:0000313" key="1">
    <source>
        <dbReference type="EMBL" id="UOR06253.1"/>
    </source>
</evidence>
<name>A0A8T9SZW3_9BACT</name>
<accession>A0A8T9SZW3</accession>
<protein>
    <submittedName>
        <fullName evidence="1">Uncharacterized protein</fullName>
    </submittedName>
</protein>
<sequence length="266" mass="30278">MPYAFHLPVSDRLVILPDRWQDVTLQQADALSAGKDIYDYLAALCGVSPEHIMQWPASVLTPGQLECLAFLGQPMPELRTLSVPKYFALPGAGPDKWVSMAVPQDISSLSFGQSVDLAAVLTDTSLSAYQQHAKVLAIYFYPLYYRCAYDSDAIEAFVDICMQATLDEALPITAFFFAQYERIRQQHARQLKKIPLRPEERAAGLDKLVAEWDTVAVVDALSGGDKTRWPYFFRLSWAEVNVMIEYENHQAHVRYRLRQQQEKQRK</sequence>
<keyword evidence="2" id="KW-1185">Reference proteome</keyword>
<reference evidence="1 2" key="1">
    <citation type="submission" date="2022-04" db="EMBL/GenBank/DDBJ databases">
        <title>Hymenobacter sp. isolated from the air.</title>
        <authorList>
            <person name="Won M."/>
            <person name="Lee C.-M."/>
            <person name="Woen H.-Y."/>
            <person name="Kwon S.-W."/>
        </authorList>
    </citation>
    <scope>NUCLEOTIDE SEQUENCE [LARGE SCALE GENOMIC DNA]</scope>
    <source>
        <strain evidence="2">5413 J-13</strain>
    </source>
</reference>
<proteinExistence type="predicted"/>
<gene>
    <name evidence="1" type="ORF">MUN82_03955</name>
</gene>